<dbReference type="AlphaFoldDB" id="A0A239AGM9"/>
<name>A0A239AGM9_9ACTN</name>
<evidence type="ECO:0000313" key="2">
    <source>
        <dbReference type="EMBL" id="SNR94795.1"/>
    </source>
</evidence>
<sequence length="73" mass="7986">MTGETIRQAAGTRRAGRLTWRDLHGRTAGNLSERTRGTPRGTFTKGAWNTSGKRLPETVFKRVGGLPLRPLGP</sequence>
<feature type="region of interest" description="Disordered" evidence="1">
    <location>
        <begin position="1"/>
        <end position="51"/>
    </location>
</feature>
<accession>A0A239AGM9</accession>
<evidence type="ECO:0000256" key="1">
    <source>
        <dbReference type="SAM" id="MobiDB-lite"/>
    </source>
</evidence>
<dbReference type="Proteomes" id="UP000198282">
    <property type="component" value="Unassembled WGS sequence"/>
</dbReference>
<reference evidence="2 3" key="1">
    <citation type="submission" date="2017-06" db="EMBL/GenBank/DDBJ databases">
        <authorList>
            <person name="Kim H.J."/>
            <person name="Triplett B.A."/>
        </authorList>
    </citation>
    <scope>NUCLEOTIDE SEQUENCE [LARGE SCALE GENOMIC DNA]</scope>
    <source>
        <strain evidence="2 3">CGMCC 4.2132</strain>
    </source>
</reference>
<evidence type="ECO:0000313" key="3">
    <source>
        <dbReference type="Proteomes" id="UP000198282"/>
    </source>
</evidence>
<dbReference type="EMBL" id="FZOD01000001">
    <property type="protein sequence ID" value="SNR94795.1"/>
    <property type="molecule type" value="Genomic_DNA"/>
</dbReference>
<proteinExistence type="predicted"/>
<gene>
    <name evidence="2" type="ORF">SAMN05216276_1001392</name>
</gene>
<organism evidence="2 3">
    <name type="scientific">Streptosporangium subroseum</name>
    <dbReference type="NCBI Taxonomy" id="106412"/>
    <lineage>
        <taxon>Bacteria</taxon>
        <taxon>Bacillati</taxon>
        <taxon>Actinomycetota</taxon>
        <taxon>Actinomycetes</taxon>
        <taxon>Streptosporangiales</taxon>
        <taxon>Streptosporangiaceae</taxon>
        <taxon>Streptosporangium</taxon>
    </lineage>
</organism>
<keyword evidence="3" id="KW-1185">Reference proteome</keyword>
<protein>
    <submittedName>
        <fullName evidence="2">Uncharacterized protein</fullName>
    </submittedName>
</protein>